<name>A0A0A9G7C3_ARUDO</name>
<organism evidence="1">
    <name type="scientific">Arundo donax</name>
    <name type="common">Giant reed</name>
    <name type="synonym">Donax arundinaceus</name>
    <dbReference type="NCBI Taxonomy" id="35708"/>
    <lineage>
        <taxon>Eukaryota</taxon>
        <taxon>Viridiplantae</taxon>
        <taxon>Streptophyta</taxon>
        <taxon>Embryophyta</taxon>
        <taxon>Tracheophyta</taxon>
        <taxon>Spermatophyta</taxon>
        <taxon>Magnoliopsida</taxon>
        <taxon>Liliopsida</taxon>
        <taxon>Poales</taxon>
        <taxon>Poaceae</taxon>
        <taxon>PACMAD clade</taxon>
        <taxon>Arundinoideae</taxon>
        <taxon>Arundineae</taxon>
        <taxon>Arundo</taxon>
    </lineage>
</organism>
<dbReference type="EMBL" id="GBRH01177504">
    <property type="protein sequence ID" value="JAE20392.1"/>
    <property type="molecule type" value="Transcribed_RNA"/>
</dbReference>
<sequence length="56" mass="6576">MIIMIQVQKDVQQITMVLWIIRPPLQKDNTRDLIIQSTKIKRGTLSIVMLVKEILM</sequence>
<reference evidence="1" key="1">
    <citation type="submission" date="2014-09" db="EMBL/GenBank/DDBJ databases">
        <authorList>
            <person name="Magalhaes I.L.F."/>
            <person name="Oliveira U."/>
            <person name="Santos F.R."/>
            <person name="Vidigal T.H.D.A."/>
            <person name="Brescovit A.D."/>
            <person name="Santos A.J."/>
        </authorList>
    </citation>
    <scope>NUCLEOTIDE SEQUENCE</scope>
    <source>
        <tissue evidence="1">Shoot tissue taken approximately 20 cm above the soil surface</tissue>
    </source>
</reference>
<accession>A0A0A9G7C3</accession>
<dbReference type="AlphaFoldDB" id="A0A0A9G7C3"/>
<protein>
    <submittedName>
        <fullName evidence="1">Uncharacterized protein</fullName>
    </submittedName>
</protein>
<reference evidence="1" key="2">
    <citation type="journal article" date="2015" name="Data Brief">
        <title>Shoot transcriptome of the giant reed, Arundo donax.</title>
        <authorList>
            <person name="Barrero R.A."/>
            <person name="Guerrero F.D."/>
            <person name="Moolhuijzen P."/>
            <person name="Goolsby J.A."/>
            <person name="Tidwell J."/>
            <person name="Bellgard S.E."/>
            <person name="Bellgard M.I."/>
        </authorList>
    </citation>
    <scope>NUCLEOTIDE SEQUENCE</scope>
    <source>
        <tissue evidence="1">Shoot tissue taken approximately 20 cm above the soil surface</tissue>
    </source>
</reference>
<proteinExistence type="predicted"/>
<evidence type="ECO:0000313" key="1">
    <source>
        <dbReference type="EMBL" id="JAE20392.1"/>
    </source>
</evidence>